<feature type="binding site" evidence="11">
    <location>
        <position position="459"/>
    </location>
    <ligand>
        <name>K(+)</name>
        <dbReference type="ChEBI" id="CHEBI:29103"/>
    </ligand>
</feature>
<keyword evidence="2 10" id="KW-0813">Transport</keyword>
<keyword evidence="7 13" id="KW-1133">Transmembrane helix</keyword>
<dbReference type="GO" id="GO:0005886">
    <property type="term" value="C:plasma membrane"/>
    <property type="evidence" value="ECO:0007669"/>
    <property type="project" value="UniProtKB-SubCell"/>
</dbReference>
<comment type="caution">
    <text evidence="14">The sequence shown here is derived from an EMBL/GenBank/DDBJ whole genome shotgun (WGS) entry which is preliminary data.</text>
</comment>
<dbReference type="Pfam" id="PF02386">
    <property type="entry name" value="TrkH"/>
    <property type="match status" value="1"/>
</dbReference>
<dbReference type="PANTHER" id="PTHR32024:SF3">
    <property type="entry name" value="TRK SYSTEM POTASSIUM UPTAKE PROTEIN"/>
    <property type="match status" value="1"/>
</dbReference>
<feature type="transmembrane region" description="Helical" evidence="13">
    <location>
        <begin position="351"/>
        <end position="371"/>
    </location>
</feature>
<dbReference type="GO" id="GO:0015379">
    <property type="term" value="F:potassium:chloride symporter activity"/>
    <property type="evidence" value="ECO:0007669"/>
    <property type="project" value="InterPro"/>
</dbReference>
<dbReference type="InterPro" id="IPR004772">
    <property type="entry name" value="TrkH"/>
</dbReference>
<evidence type="ECO:0000256" key="1">
    <source>
        <dbReference type="ARBA" id="ARBA00004651"/>
    </source>
</evidence>
<keyword evidence="3 10" id="KW-1003">Cell membrane</keyword>
<keyword evidence="5 13" id="KW-0812">Transmembrane</keyword>
<feature type="binding site" evidence="11">
    <location>
        <position position="342"/>
    </location>
    <ligand>
        <name>K(+)</name>
        <dbReference type="ChEBI" id="CHEBI:29103"/>
    </ligand>
</feature>
<keyword evidence="6 10" id="KW-0630">Potassium</keyword>
<dbReference type="GO" id="GO:0046872">
    <property type="term" value="F:metal ion binding"/>
    <property type="evidence" value="ECO:0007669"/>
    <property type="project" value="UniProtKB-KW"/>
</dbReference>
<comment type="subcellular location">
    <subcellularLocation>
        <location evidence="10">Cell inner membrane</location>
        <topology evidence="10">Multi-pass membrane protein</topology>
    </subcellularLocation>
    <subcellularLocation>
        <location evidence="1">Cell membrane</location>
        <topology evidence="1">Multi-pass membrane protein</topology>
    </subcellularLocation>
</comment>
<feature type="compositionally biased region" description="Basic residues" evidence="12">
    <location>
        <begin position="1"/>
        <end position="12"/>
    </location>
</feature>
<keyword evidence="15" id="KW-1185">Reference proteome</keyword>
<evidence type="ECO:0000256" key="7">
    <source>
        <dbReference type="ARBA" id="ARBA00022989"/>
    </source>
</evidence>
<feature type="transmembrane region" description="Helical" evidence="13">
    <location>
        <begin position="64"/>
        <end position="84"/>
    </location>
</feature>
<evidence type="ECO:0000256" key="5">
    <source>
        <dbReference type="ARBA" id="ARBA00022692"/>
    </source>
</evidence>
<sequence length="509" mass="54223">MRAPRRAARPLRRLAGEGAARQPEPRGHAIFRIIAHITAIFGLILSGAMLVPALVDIADANRDWVVFVGSGTVTAAICSLIAAATSGERFRPTPRLGFLLVTSIWTSASFIGALPFYFASIDLGFAAAWFESMSGLTTTGATVITGLDALPRGLLMWRSLLSFLGGIGIVGMALLILPSLRVGGLALFQLESSDRSGKLLPRVNQLAAGITAIYAGMTFVCAILYYALGMSLFDAVNHAMSTLATGGFSTHDASLGFFRSGPILMVATIFMLLGALPFVLYVRLFLPRRFQRWRDPQVPLFLGITSVLILVLAALRMGLNGVPAGEALLSSTFNLVSVITTTGFAAGDYTLWSNAAIGVFFLAMFIGGCAGSTSGGVKVNRILILYQLVRADFERVIRPHSVRRLKYGHEYISQEVLQGVTIFIFLFFLSLLLGTTALSICGVDLLTAFSASLTAIGNVGPGFGPVVGPAGNFSSLPAPALAILSFLMLMGRLEIVTVLVLFSPGFWRD</sequence>
<evidence type="ECO:0000256" key="4">
    <source>
        <dbReference type="ARBA" id="ARBA00022538"/>
    </source>
</evidence>
<feature type="transmembrane region" description="Helical" evidence="13">
    <location>
        <begin position="263"/>
        <end position="286"/>
    </location>
</feature>
<feature type="transmembrane region" description="Helical" evidence="13">
    <location>
        <begin position="416"/>
        <end position="440"/>
    </location>
</feature>
<keyword evidence="9 10" id="KW-0472">Membrane</keyword>
<evidence type="ECO:0000313" key="14">
    <source>
        <dbReference type="EMBL" id="MBB3996329.1"/>
    </source>
</evidence>
<name>A0A7W6EEH2_9HYPH</name>
<feature type="binding site" evidence="11">
    <location>
        <position position="341"/>
    </location>
    <ligand>
        <name>K(+)</name>
        <dbReference type="ChEBI" id="CHEBI:29103"/>
    </ligand>
</feature>
<evidence type="ECO:0000256" key="11">
    <source>
        <dbReference type="PIRSR" id="PIRSR006247-1"/>
    </source>
</evidence>
<dbReference type="AlphaFoldDB" id="A0A7W6EEH2"/>
<evidence type="ECO:0000313" key="15">
    <source>
        <dbReference type="Proteomes" id="UP000542776"/>
    </source>
</evidence>
<reference evidence="14 15" key="1">
    <citation type="submission" date="2020-08" db="EMBL/GenBank/DDBJ databases">
        <title>Genomic Encyclopedia of Type Strains, Phase IV (KMG-IV): sequencing the most valuable type-strain genomes for metagenomic binning, comparative biology and taxonomic classification.</title>
        <authorList>
            <person name="Goeker M."/>
        </authorList>
    </citation>
    <scope>NUCLEOTIDE SEQUENCE [LARGE SCALE GENOMIC DNA]</scope>
    <source>
        <strain evidence="14 15">DSM 102238</strain>
    </source>
</reference>
<comment type="function">
    <text evidence="10">Low-affinity potassium transport system. Interacts with Trk system potassium uptake protein TrkA.</text>
</comment>
<evidence type="ECO:0000256" key="10">
    <source>
        <dbReference type="PIRNR" id="PIRNR006247"/>
    </source>
</evidence>
<dbReference type="EMBL" id="JACIEK010000001">
    <property type="protein sequence ID" value="MBB3996329.1"/>
    <property type="molecule type" value="Genomic_DNA"/>
</dbReference>
<keyword evidence="10" id="KW-0997">Cell inner membrane</keyword>
<keyword evidence="11" id="KW-0479">Metal-binding</keyword>
<evidence type="ECO:0000256" key="3">
    <source>
        <dbReference type="ARBA" id="ARBA00022475"/>
    </source>
</evidence>
<feature type="transmembrane region" description="Helical" evidence="13">
    <location>
        <begin position="29"/>
        <end position="52"/>
    </location>
</feature>
<evidence type="ECO:0000256" key="8">
    <source>
        <dbReference type="ARBA" id="ARBA00023065"/>
    </source>
</evidence>
<feature type="transmembrane region" description="Helical" evidence="13">
    <location>
        <begin position="480"/>
        <end position="502"/>
    </location>
</feature>
<keyword evidence="8 10" id="KW-0406">Ion transport</keyword>
<protein>
    <recommendedName>
        <fullName evidence="10">Trk system potassium uptake protein</fullName>
    </recommendedName>
</protein>
<feature type="transmembrane region" description="Helical" evidence="13">
    <location>
        <begin position="298"/>
        <end position="319"/>
    </location>
</feature>
<feature type="binding site" evidence="11">
    <location>
        <position position="138"/>
    </location>
    <ligand>
        <name>K(+)</name>
        <dbReference type="ChEBI" id="CHEBI:29103"/>
    </ligand>
</feature>
<evidence type="ECO:0000256" key="12">
    <source>
        <dbReference type="SAM" id="MobiDB-lite"/>
    </source>
</evidence>
<dbReference type="Proteomes" id="UP000542776">
    <property type="component" value="Unassembled WGS sequence"/>
</dbReference>
<feature type="binding site" evidence="11">
    <location>
        <position position="246"/>
    </location>
    <ligand>
        <name>K(+)</name>
        <dbReference type="ChEBI" id="CHEBI:29103"/>
    </ligand>
</feature>
<keyword evidence="4 10" id="KW-0633">Potassium transport</keyword>
<dbReference type="InterPro" id="IPR003445">
    <property type="entry name" value="Cat_transpt"/>
</dbReference>
<evidence type="ECO:0000256" key="13">
    <source>
        <dbReference type="SAM" id="Phobius"/>
    </source>
</evidence>
<organism evidence="14 15">
    <name type="scientific">Aureimonas pseudogalii</name>
    <dbReference type="NCBI Taxonomy" id="1744844"/>
    <lineage>
        <taxon>Bacteria</taxon>
        <taxon>Pseudomonadati</taxon>
        <taxon>Pseudomonadota</taxon>
        <taxon>Alphaproteobacteria</taxon>
        <taxon>Hyphomicrobiales</taxon>
        <taxon>Aurantimonadaceae</taxon>
        <taxon>Aureimonas</taxon>
    </lineage>
</organism>
<feature type="transmembrane region" description="Helical" evidence="13">
    <location>
        <begin position="160"/>
        <end position="182"/>
    </location>
</feature>
<evidence type="ECO:0000256" key="2">
    <source>
        <dbReference type="ARBA" id="ARBA00022448"/>
    </source>
</evidence>
<feature type="transmembrane region" description="Helical" evidence="13">
    <location>
        <begin position="96"/>
        <end position="118"/>
    </location>
</feature>
<gene>
    <name evidence="14" type="ORF">GGR04_000150</name>
</gene>
<comment type="similarity">
    <text evidence="10">Belongs to the TrkH potassium transport family.</text>
</comment>
<dbReference type="PIRSF" id="PIRSF006247">
    <property type="entry name" value="TrkH"/>
    <property type="match status" value="1"/>
</dbReference>
<feature type="transmembrane region" description="Helical" evidence="13">
    <location>
        <begin position="203"/>
        <end position="228"/>
    </location>
</feature>
<evidence type="ECO:0000256" key="6">
    <source>
        <dbReference type="ARBA" id="ARBA00022958"/>
    </source>
</evidence>
<feature type="region of interest" description="Disordered" evidence="12">
    <location>
        <begin position="1"/>
        <end position="20"/>
    </location>
</feature>
<proteinExistence type="inferred from homology"/>
<feature type="binding site" evidence="11">
    <location>
        <position position="458"/>
    </location>
    <ligand>
        <name>K(+)</name>
        <dbReference type="ChEBI" id="CHEBI:29103"/>
    </ligand>
</feature>
<evidence type="ECO:0000256" key="9">
    <source>
        <dbReference type="ARBA" id="ARBA00023136"/>
    </source>
</evidence>
<dbReference type="PANTHER" id="PTHR32024">
    <property type="entry name" value="TRK SYSTEM POTASSIUM UPTAKE PROTEIN TRKG-RELATED"/>
    <property type="match status" value="1"/>
</dbReference>
<feature type="binding site" evidence="11">
    <location>
        <position position="139"/>
    </location>
    <ligand>
        <name>K(+)</name>
        <dbReference type="ChEBI" id="CHEBI:29103"/>
    </ligand>
</feature>
<accession>A0A7W6EEH2</accession>